<protein>
    <submittedName>
        <fullName evidence="1">Uncharacterized protein</fullName>
    </submittedName>
</protein>
<accession>A0A2A2HR00</accession>
<dbReference type="Proteomes" id="UP000218164">
    <property type="component" value="Unassembled WGS sequence"/>
</dbReference>
<dbReference type="EMBL" id="LMVP01000490">
    <property type="protein sequence ID" value="PAV11673.1"/>
    <property type="molecule type" value="Genomic_DNA"/>
</dbReference>
<organism evidence="1 2">
    <name type="scientific">Methanosarcina spelaei</name>
    <dbReference type="NCBI Taxonomy" id="1036679"/>
    <lineage>
        <taxon>Archaea</taxon>
        <taxon>Methanobacteriati</taxon>
        <taxon>Methanobacteriota</taxon>
        <taxon>Stenosarchaea group</taxon>
        <taxon>Methanomicrobia</taxon>
        <taxon>Methanosarcinales</taxon>
        <taxon>Methanosarcinaceae</taxon>
        <taxon>Methanosarcina</taxon>
    </lineage>
</organism>
<sequence>MRIFWGIRKLRGLTVNEIFVGSYRNVHSWDLTEPIQYTKDDIQIRVLAYQKKYISALEMVTSRWSYGLQTRYREPFQMLYPRY</sequence>
<comment type="caution">
    <text evidence="1">The sequence shown here is derived from an EMBL/GenBank/DDBJ whole genome shotgun (WGS) entry which is preliminary data.</text>
</comment>
<reference evidence="1 2" key="1">
    <citation type="journal article" date="2017" name="BMC Genomics">
        <title>Genomic analysis of methanogenic archaea reveals a shift towards energy conservation.</title>
        <authorList>
            <person name="Gilmore S.P."/>
            <person name="Henske J.K."/>
            <person name="Sexton J.A."/>
            <person name="Solomon K.V."/>
            <person name="Seppala S."/>
            <person name="Yoo J.I."/>
            <person name="Huyett L.M."/>
            <person name="Pressman A."/>
            <person name="Cogan J.Z."/>
            <person name="Kivenson V."/>
            <person name="Peng X."/>
            <person name="Tan Y."/>
            <person name="Valentine D.L."/>
            <person name="O'Malley M.A."/>
        </authorList>
    </citation>
    <scope>NUCLEOTIDE SEQUENCE [LARGE SCALE GENOMIC DNA]</scope>
    <source>
        <strain evidence="1 2">MC-15</strain>
    </source>
</reference>
<evidence type="ECO:0000313" key="2">
    <source>
        <dbReference type="Proteomes" id="UP000218164"/>
    </source>
</evidence>
<keyword evidence="2" id="KW-1185">Reference proteome</keyword>
<name>A0A2A2HR00_9EURY</name>
<evidence type="ECO:0000313" key="1">
    <source>
        <dbReference type="EMBL" id="PAV11673.1"/>
    </source>
</evidence>
<proteinExistence type="predicted"/>
<gene>
    <name evidence="1" type="ORF">ASJ81_09525</name>
</gene>
<dbReference type="AlphaFoldDB" id="A0A2A2HR00"/>